<evidence type="ECO:0000313" key="2">
    <source>
        <dbReference type="Proteomes" id="UP000789366"/>
    </source>
</evidence>
<organism evidence="1 2">
    <name type="scientific">Cetraspora pellucida</name>
    <dbReference type="NCBI Taxonomy" id="1433469"/>
    <lineage>
        <taxon>Eukaryota</taxon>
        <taxon>Fungi</taxon>
        <taxon>Fungi incertae sedis</taxon>
        <taxon>Mucoromycota</taxon>
        <taxon>Glomeromycotina</taxon>
        <taxon>Glomeromycetes</taxon>
        <taxon>Diversisporales</taxon>
        <taxon>Gigasporaceae</taxon>
        <taxon>Cetraspora</taxon>
    </lineage>
</organism>
<reference evidence="1" key="1">
    <citation type="submission" date="2021-06" db="EMBL/GenBank/DDBJ databases">
        <authorList>
            <person name="Kallberg Y."/>
            <person name="Tangrot J."/>
            <person name="Rosling A."/>
        </authorList>
    </citation>
    <scope>NUCLEOTIDE SEQUENCE</scope>
    <source>
        <strain evidence="1">28 12/20/2015</strain>
    </source>
</reference>
<dbReference type="Proteomes" id="UP000789366">
    <property type="component" value="Unassembled WGS sequence"/>
</dbReference>
<comment type="caution">
    <text evidence="1">The sequence shown here is derived from an EMBL/GenBank/DDBJ whole genome shotgun (WGS) entry which is preliminary data.</text>
</comment>
<evidence type="ECO:0000313" key="1">
    <source>
        <dbReference type="EMBL" id="CAG8714620.1"/>
    </source>
</evidence>
<gene>
    <name evidence="1" type="ORF">SPELUC_LOCUS12029</name>
</gene>
<accession>A0ACA9PNT3</accession>
<proteinExistence type="predicted"/>
<dbReference type="EMBL" id="CAJVPW010027143">
    <property type="protein sequence ID" value="CAG8714620.1"/>
    <property type="molecule type" value="Genomic_DNA"/>
</dbReference>
<keyword evidence="2" id="KW-1185">Reference proteome</keyword>
<protein>
    <submittedName>
        <fullName evidence="1">6328_t:CDS:1</fullName>
    </submittedName>
</protein>
<sequence>METILKDHLVQRPEYNFNEFNVPEEIGQGGFGIVFKSEWNAGKLVALKRLKHDIDSKYKKQFIKEHSKNVLVHDDNFMISDFGLAKHVDDRSRISTSSMYGYGMLQYKDPKCRKNQGSPLQYVDLYTQCCDENPDKRPKGPEVLNDLKALYDNATSNSRSTSSSSMTIAPNFNLDNNPIGSIGISIDMSKSIYNMAMSHVTVEEHK</sequence>
<name>A0ACA9PNT3_9GLOM</name>
<feature type="non-terminal residue" evidence="1">
    <location>
        <position position="206"/>
    </location>
</feature>